<dbReference type="Proteomes" id="UP001163823">
    <property type="component" value="Chromosome 12"/>
</dbReference>
<evidence type="ECO:0000313" key="2">
    <source>
        <dbReference type="EMBL" id="KAJ7948594.1"/>
    </source>
</evidence>
<protein>
    <submittedName>
        <fullName evidence="2">Uncharacterized protein</fullName>
    </submittedName>
</protein>
<keyword evidence="1" id="KW-1133">Transmembrane helix</keyword>
<accession>A0AAD7KZ54</accession>
<name>A0AAD7KZ54_QUISA</name>
<keyword evidence="1" id="KW-0812">Transmembrane</keyword>
<dbReference type="AlphaFoldDB" id="A0AAD7KZ54"/>
<dbReference type="KEGG" id="qsa:O6P43_029046"/>
<dbReference type="EMBL" id="JARAOO010000012">
    <property type="protein sequence ID" value="KAJ7948594.1"/>
    <property type="molecule type" value="Genomic_DNA"/>
</dbReference>
<proteinExistence type="predicted"/>
<gene>
    <name evidence="2" type="ORF">O6P43_029046</name>
</gene>
<comment type="caution">
    <text evidence="2">The sequence shown here is derived from an EMBL/GenBank/DDBJ whole genome shotgun (WGS) entry which is preliminary data.</text>
</comment>
<organism evidence="2 3">
    <name type="scientific">Quillaja saponaria</name>
    <name type="common">Soap bark tree</name>
    <dbReference type="NCBI Taxonomy" id="32244"/>
    <lineage>
        <taxon>Eukaryota</taxon>
        <taxon>Viridiplantae</taxon>
        <taxon>Streptophyta</taxon>
        <taxon>Embryophyta</taxon>
        <taxon>Tracheophyta</taxon>
        <taxon>Spermatophyta</taxon>
        <taxon>Magnoliopsida</taxon>
        <taxon>eudicotyledons</taxon>
        <taxon>Gunneridae</taxon>
        <taxon>Pentapetalae</taxon>
        <taxon>rosids</taxon>
        <taxon>fabids</taxon>
        <taxon>Fabales</taxon>
        <taxon>Quillajaceae</taxon>
        <taxon>Quillaja</taxon>
    </lineage>
</organism>
<feature type="transmembrane region" description="Helical" evidence="1">
    <location>
        <begin position="12"/>
        <end position="30"/>
    </location>
</feature>
<keyword evidence="3" id="KW-1185">Reference proteome</keyword>
<evidence type="ECO:0000313" key="3">
    <source>
        <dbReference type="Proteomes" id="UP001163823"/>
    </source>
</evidence>
<feature type="transmembrane region" description="Helical" evidence="1">
    <location>
        <begin position="73"/>
        <end position="93"/>
    </location>
</feature>
<keyword evidence="1" id="KW-0472">Membrane</keyword>
<sequence>MKSWSCYLQGCLCNLSCPCSGLYLLIWTLFPSWLSSSITFSHFPVINTDGSGASTCNSLICQVLTDKITSSPIHLIIYSFQLILFAVVKYHLLEILLKSWFCRHCISCGSCTPIGSDAD</sequence>
<evidence type="ECO:0000256" key="1">
    <source>
        <dbReference type="SAM" id="Phobius"/>
    </source>
</evidence>
<reference evidence="2" key="1">
    <citation type="journal article" date="2023" name="Science">
        <title>Elucidation of the pathway for biosynthesis of saponin adjuvants from the soapbark tree.</title>
        <authorList>
            <person name="Reed J."/>
            <person name="Orme A."/>
            <person name="El-Demerdash A."/>
            <person name="Owen C."/>
            <person name="Martin L.B.B."/>
            <person name="Misra R.C."/>
            <person name="Kikuchi S."/>
            <person name="Rejzek M."/>
            <person name="Martin A.C."/>
            <person name="Harkess A."/>
            <person name="Leebens-Mack J."/>
            <person name="Louveau T."/>
            <person name="Stephenson M.J."/>
            <person name="Osbourn A."/>
        </authorList>
    </citation>
    <scope>NUCLEOTIDE SEQUENCE</scope>
    <source>
        <strain evidence="2">S10</strain>
    </source>
</reference>